<organism evidence="2 3">
    <name type="scientific">Mycobacterium kansasii</name>
    <dbReference type="NCBI Taxonomy" id="1768"/>
    <lineage>
        <taxon>Bacteria</taxon>
        <taxon>Bacillati</taxon>
        <taxon>Actinomycetota</taxon>
        <taxon>Actinomycetes</taxon>
        <taxon>Mycobacteriales</taxon>
        <taxon>Mycobacteriaceae</taxon>
        <taxon>Mycobacterium</taxon>
    </lineage>
</organism>
<protein>
    <submittedName>
        <fullName evidence="2">Putative membrane protein</fullName>
    </submittedName>
</protein>
<evidence type="ECO:0000313" key="3">
    <source>
        <dbReference type="Proteomes" id="UP000188532"/>
    </source>
</evidence>
<dbReference type="Proteomes" id="UP000189229">
    <property type="component" value="Unassembled WGS sequence"/>
</dbReference>
<evidence type="ECO:0000313" key="2">
    <source>
        <dbReference type="EMBL" id="OOK80739.1"/>
    </source>
</evidence>
<comment type="caution">
    <text evidence="2">The sequence shown here is derived from an EMBL/GenBank/DDBJ whole genome shotgun (WGS) entry which is preliminary data.</text>
</comment>
<evidence type="ECO:0000313" key="4">
    <source>
        <dbReference type="Proteomes" id="UP000189229"/>
    </source>
</evidence>
<reference evidence="3 4" key="1">
    <citation type="submission" date="2017-02" db="EMBL/GenBank/DDBJ databases">
        <title>Complete genome sequences of Mycobacterium kansasii strains isolated from rhesus macaques.</title>
        <authorList>
            <person name="Panda A."/>
            <person name="Nagaraj S."/>
            <person name="Zhao X."/>
            <person name="Tettelin H."/>
            <person name="Detolla L.J."/>
        </authorList>
    </citation>
    <scope>NUCLEOTIDE SEQUENCE [LARGE SCALE GENOMIC DNA]</scope>
    <source>
        <strain evidence="2 3">11-3469</strain>
        <strain evidence="1 4">11-3813</strain>
    </source>
</reference>
<dbReference type="EMBL" id="MVBN01000002">
    <property type="protein sequence ID" value="OOK80739.1"/>
    <property type="molecule type" value="Genomic_DNA"/>
</dbReference>
<evidence type="ECO:0000313" key="1">
    <source>
        <dbReference type="EMBL" id="OOK79281.1"/>
    </source>
</evidence>
<proteinExistence type="predicted"/>
<dbReference type="EMBL" id="MVBM01000002">
    <property type="protein sequence ID" value="OOK79281.1"/>
    <property type="molecule type" value="Genomic_DNA"/>
</dbReference>
<accession>A0A1V3XNH8</accession>
<gene>
    <name evidence="2" type="ORF">BZL29_2319</name>
    <name evidence="1" type="ORF">BZL30_2336</name>
</gene>
<sequence length="39" mass="3941">MGHRLVAARLFLTGSSLVVGALWCAAGVAFDSTAPSHGI</sequence>
<dbReference type="AlphaFoldDB" id="A0A1V3XNH8"/>
<dbReference type="Proteomes" id="UP000188532">
    <property type="component" value="Unassembled WGS sequence"/>
</dbReference>
<name>A0A1V3XNH8_MYCKA</name>